<protein>
    <recommendedName>
        <fullName evidence="1">CxC5 like cysteine cluster associated with KDZ domain-containing protein</fullName>
    </recommendedName>
</protein>
<dbReference type="AlphaFoldDB" id="A0A0C9XB30"/>
<reference evidence="2 3" key="1">
    <citation type="submission" date="2014-04" db="EMBL/GenBank/DDBJ databases">
        <authorList>
            <consortium name="DOE Joint Genome Institute"/>
            <person name="Kuo A."/>
            <person name="Kohler A."/>
            <person name="Nagy L.G."/>
            <person name="Floudas D."/>
            <person name="Copeland A."/>
            <person name="Barry K.W."/>
            <person name="Cichocki N."/>
            <person name="Veneault-Fourrey C."/>
            <person name="LaButti K."/>
            <person name="Lindquist E.A."/>
            <person name="Lipzen A."/>
            <person name="Lundell T."/>
            <person name="Morin E."/>
            <person name="Murat C."/>
            <person name="Sun H."/>
            <person name="Tunlid A."/>
            <person name="Henrissat B."/>
            <person name="Grigoriev I.V."/>
            <person name="Hibbett D.S."/>
            <person name="Martin F."/>
            <person name="Nordberg H.P."/>
            <person name="Cantor M.N."/>
            <person name="Hua S.X."/>
        </authorList>
    </citation>
    <scope>NUCLEOTIDE SEQUENCE [LARGE SCALE GENOMIC DNA]</scope>
    <source>
        <strain evidence="2 3">LaAM-08-1</strain>
    </source>
</reference>
<feature type="domain" description="CxC5 like cysteine cluster associated with KDZ" evidence="1">
    <location>
        <begin position="149"/>
        <end position="271"/>
    </location>
</feature>
<dbReference type="Proteomes" id="UP000054477">
    <property type="component" value="Unassembled WGS sequence"/>
</dbReference>
<evidence type="ECO:0000313" key="2">
    <source>
        <dbReference type="EMBL" id="KIJ94931.1"/>
    </source>
</evidence>
<proteinExistence type="predicted"/>
<feature type="non-terminal residue" evidence="2">
    <location>
        <position position="1"/>
    </location>
</feature>
<organism evidence="2 3">
    <name type="scientific">Laccaria amethystina LaAM-08-1</name>
    <dbReference type="NCBI Taxonomy" id="1095629"/>
    <lineage>
        <taxon>Eukaryota</taxon>
        <taxon>Fungi</taxon>
        <taxon>Dikarya</taxon>
        <taxon>Basidiomycota</taxon>
        <taxon>Agaricomycotina</taxon>
        <taxon>Agaricomycetes</taxon>
        <taxon>Agaricomycetidae</taxon>
        <taxon>Agaricales</taxon>
        <taxon>Agaricineae</taxon>
        <taxon>Hydnangiaceae</taxon>
        <taxon>Laccaria</taxon>
    </lineage>
</organism>
<dbReference type="InterPro" id="IPR041539">
    <property type="entry name" value="CxC5"/>
</dbReference>
<keyword evidence="3" id="KW-1185">Reference proteome</keyword>
<dbReference type="EMBL" id="KN838774">
    <property type="protein sequence ID" value="KIJ94931.1"/>
    <property type="molecule type" value="Genomic_DNA"/>
</dbReference>
<accession>A0A0C9XB30</accession>
<dbReference type="Pfam" id="PF18718">
    <property type="entry name" value="CxC5"/>
    <property type="match status" value="1"/>
</dbReference>
<name>A0A0C9XB30_9AGAR</name>
<evidence type="ECO:0000313" key="3">
    <source>
        <dbReference type="Proteomes" id="UP000054477"/>
    </source>
</evidence>
<evidence type="ECO:0000259" key="1">
    <source>
        <dbReference type="Pfam" id="PF18718"/>
    </source>
</evidence>
<dbReference type="STRING" id="1095629.A0A0C9XB30"/>
<sequence>PTVAASSEQQSFPDITFKVFNDFVSQHFSSRVSLATVLLGLFSLTENPDLHNLHSRQKTSLLHGENKQSTSGWIKALACALTEQLGRDTKTLFKHNTLSKDWSVDSVTDSIASKLDLMAELIDLIPVYTERSSRVKHKLTTVLHQKIAAIHVIYPSVMEFNESHCNHWALQQDTRTRDIPQVTLIKGTTIYKNVYVLSGLCIHCNTKYYADHKGINQISANKKIQYLNSAKYMKVGQSRWVDRTFGNAVVSGMYSFHASAAAYTDYWNNAFGQVNLDYMAPLSRKHIWQTFIQESTRVIAANQNCNLTLSESLPIDAVTRAAFNLLAVLYSAPPIPAGIHSFQWNSSGIHRNS</sequence>
<gene>
    <name evidence="2" type="ORF">K443DRAFT_109640</name>
</gene>
<reference evidence="3" key="2">
    <citation type="submission" date="2015-01" db="EMBL/GenBank/DDBJ databases">
        <title>Evolutionary Origins and Diversification of the Mycorrhizal Mutualists.</title>
        <authorList>
            <consortium name="DOE Joint Genome Institute"/>
            <consortium name="Mycorrhizal Genomics Consortium"/>
            <person name="Kohler A."/>
            <person name="Kuo A."/>
            <person name="Nagy L.G."/>
            <person name="Floudas D."/>
            <person name="Copeland A."/>
            <person name="Barry K.W."/>
            <person name="Cichocki N."/>
            <person name="Veneault-Fourrey C."/>
            <person name="LaButti K."/>
            <person name="Lindquist E.A."/>
            <person name="Lipzen A."/>
            <person name="Lundell T."/>
            <person name="Morin E."/>
            <person name="Murat C."/>
            <person name="Riley R."/>
            <person name="Ohm R."/>
            <person name="Sun H."/>
            <person name="Tunlid A."/>
            <person name="Henrissat B."/>
            <person name="Grigoriev I.V."/>
            <person name="Hibbett D.S."/>
            <person name="Martin F."/>
        </authorList>
    </citation>
    <scope>NUCLEOTIDE SEQUENCE [LARGE SCALE GENOMIC DNA]</scope>
    <source>
        <strain evidence="3">LaAM-08-1</strain>
    </source>
</reference>
<dbReference type="OrthoDB" id="2527272at2759"/>
<dbReference type="HOGENOM" id="CLU_063807_0_0_1"/>